<comment type="similarity">
    <text evidence="1">Belongs to the bacterial sugar transferase family.</text>
</comment>
<dbReference type="RefSeq" id="WP_165139831.1">
    <property type="nucleotide sequence ID" value="NZ_JAALLT010000002.1"/>
</dbReference>
<keyword evidence="2" id="KW-0472">Membrane</keyword>
<evidence type="ECO:0000256" key="1">
    <source>
        <dbReference type="ARBA" id="ARBA00006464"/>
    </source>
</evidence>
<dbReference type="PANTHER" id="PTHR30576:SF0">
    <property type="entry name" value="UNDECAPRENYL-PHOSPHATE N-ACETYLGALACTOSAMINYL 1-PHOSPHATE TRANSFERASE-RELATED"/>
    <property type="match status" value="1"/>
</dbReference>
<keyword evidence="2" id="KW-0812">Transmembrane</keyword>
<gene>
    <name evidence="4" type="ORF">G3570_04745</name>
</gene>
<keyword evidence="2" id="KW-1133">Transmembrane helix</keyword>
<accession>A0A6M1SST2</accession>
<evidence type="ECO:0000313" key="4">
    <source>
        <dbReference type="EMBL" id="NGP75930.1"/>
    </source>
</evidence>
<feature type="transmembrane region" description="Helical" evidence="2">
    <location>
        <begin position="64"/>
        <end position="85"/>
    </location>
</feature>
<keyword evidence="5" id="KW-1185">Reference proteome</keyword>
<feature type="domain" description="Bacterial sugar transferase" evidence="3">
    <location>
        <begin position="59"/>
        <end position="246"/>
    </location>
</feature>
<dbReference type="Pfam" id="PF02397">
    <property type="entry name" value="Bac_transf"/>
    <property type="match status" value="1"/>
</dbReference>
<protein>
    <submittedName>
        <fullName evidence="4">Sugar transferase</fullName>
    </submittedName>
</protein>
<dbReference type="PANTHER" id="PTHR30576">
    <property type="entry name" value="COLANIC BIOSYNTHESIS UDP-GLUCOSE LIPID CARRIER TRANSFERASE"/>
    <property type="match status" value="1"/>
</dbReference>
<keyword evidence="4" id="KW-0808">Transferase</keyword>
<dbReference type="GO" id="GO:0016780">
    <property type="term" value="F:phosphotransferase activity, for other substituted phosphate groups"/>
    <property type="evidence" value="ECO:0007669"/>
    <property type="project" value="TreeGrafter"/>
</dbReference>
<proteinExistence type="inferred from homology"/>
<comment type="caution">
    <text evidence="4">The sequence shown here is derived from an EMBL/GenBank/DDBJ whole genome shotgun (WGS) entry which is preliminary data.</text>
</comment>
<dbReference type="InterPro" id="IPR003362">
    <property type="entry name" value="Bact_transf"/>
</dbReference>
<evidence type="ECO:0000313" key="5">
    <source>
        <dbReference type="Proteomes" id="UP000473278"/>
    </source>
</evidence>
<dbReference type="EMBL" id="JAALLT010000002">
    <property type="protein sequence ID" value="NGP75930.1"/>
    <property type="molecule type" value="Genomic_DNA"/>
</dbReference>
<name>A0A6M1SST2_9BACT</name>
<dbReference type="AlphaFoldDB" id="A0A6M1SST2"/>
<dbReference type="Proteomes" id="UP000473278">
    <property type="component" value="Unassembled WGS sequence"/>
</dbReference>
<reference evidence="4 5" key="1">
    <citation type="submission" date="2020-02" db="EMBL/GenBank/DDBJ databases">
        <title>Balneolaceae bacterium YR4-1, complete genome.</title>
        <authorList>
            <person name="Li Y."/>
            <person name="Wu S."/>
        </authorList>
    </citation>
    <scope>NUCLEOTIDE SEQUENCE [LARGE SCALE GENOMIC DNA]</scope>
    <source>
        <strain evidence="4 5">YR4-1</strain>
    </source>
</reference>
<evidence type="ECO:0000256" key="2">
    <source>
        <dbReference type="SAM" id="Phobius"/>
    </source>
</evidence>
<organism evidence="4 5">
    <name type="scientific">Halalkalibaculum roseum</name>
    <dbReference type="NCBI Taxonomy" id="2709311"/>
    <lineage>
        <taxon>Bacteria</taxon>
        <taxon>Pseudomonadati</taxon>
        <taxon>Balneolota</taxon>
        <taxon>Balneolia</taxon>
        <taxon>Balneolales</taxon>
        <taxon>Balneolaceae</taxon>
        <taxon>Halalkalibaculum</taxon>
    </lineage>
</organism>
<evidence type="ECO:0000259" key="3">
    <source>
        <dbReference type="Pfam" id="PF02397"/>
    </source>
</evidence>
<sequence>MSTSREAALMDETVSGETFVSVRESITNEFTDQKEANTQFRPAFQTKFESLAAKTYSGKRTIDIIIATFGFLVFAVLYPIIALGIKISSRGPVIYRQKRTGQNGKEFTCYKFRTMHQLSLRRIDGKPVVTQKGDKRIFWFGSLLRKLNLDELPQIINVLEGNMSVVGPRPYPVEECAHWNTTFDDFFYRYAVKPGISGYAQVLGYRGGTLDEEHMRNRLDKDLVYVQKQNMWFDLKIVFLTIKQMLHLETNAH</sequence>